<feature type="transmembrane region" description="Helical" evidence="1">
    <location>
        <begin position="173"/>
        <end position="201"/>
    </location>
</feature>
<reference evidence="2" key="1">
    <citation type="submission" date="2009-07" db="EMBL/GenBank/DDBJ databases">
        <authorList>
            <person name="Weinstock G."/>
            <person name="Sodergren E."/>
            <person name="Clifton S."/>
            <person name="Fulton L."/>
            <person name="Fulton B."/>
            <person name="Courtney L."/>
            <person name="Fronick C."/>
            <person name="Harrison M."/>
            <person name="Strong C."/>
            <person name="Farmer C."/>
            <person name="Delahaunty K."/>
            <person name="Markovic C."/>
            <person name="Hall O."/>
            <person name="Minx P."/>
            <person name="Tomlinson C."/>
            <person name="Mitreva M."/>
            <person name="Nelson J."/>
            <person name="Hou S."/>
            <person name="Wollam A."/>
            <person name="Pepin K.H."/>
            <person name="Johnson M."/>
            <person name="Bhonagiri V."/>
            <person name="Nash W.E."/>
            <person name="Warren W."/>
            <person name="Chinwalla A."/>
            <person name="Mardis E.R."/>
            <person name="Wilson R.K."/>
        </authorList>
    </citation>
    <scope>NUCLEOTIDE SEQUENCE [LARGE SCALE GENOMIC DNA]</scope>
    <source>
        <strain evidence="2">DSM 14469</strain>
    </source>
</reference>
<dbReference type="EMBL" id="ACCL02000007">
    <property type="protein sequence ID" value="EET61192.1"/>
    <property type="molecule type" value="Genomic_DNA"/>
</dbReference>
<evidence type="ECO:0000313" key="3">
    <source>
        <dbReference type="Proteomes" id="UP000005561"/>
    </source>
</evidence>
<accession>C6LDY8</accession>
<dbReference type="OrthoDB" id="1707305at2"/>
<dbReference type="GO" id="GO:0140359">
    <property type="term" value="F:ABC-type transporter activity"/>
    <property type="evidence" value="ECO:0007669"/>
    <property type="project" value="InterPro"/>
</dbReference>
<feature type="transmembrane region" description="Helical" evidence="1">
    <location>
        <begin position="105"/>
        <end position="130"/>
    </location>
</feature>
<sequence>MLNYIRSEIYRILHSRSLYIFGAVLCGIVLLTHIALIIGAALTPDFAYNTVRFSLNNFVAQPFIMVILGAAVAGVLFNEDRKSGVLKTTVAYGISRESILIGKCIVSLLTALLLLLVVFIFYVACAFLTLREPEWLPVQQMLLAIAASLPSAVASLIFANVIFMLCRKEITGMLWWVLLFYGIPMACFLIGLKSALFARIAEWMPYNFLRMDVVVSMNTYNSIWDTAGGMLHCIAAGVIGCVIFLIWGVLRLRRLEL</sequence>
<organism evidence="2 3">
    <name type="scientific">Marvinbryantia formatexigens DSM 14469</name>
    <dbReference type="NCBI Taxonomy" id="478749"/>
    <lineage>
        <taxon>Bacteria</taxon>
        <taxon>Bacillati</taxon>
        <taxon>Bacillota</taxon>
        <taxon>Clostridia</taxon>
        <taxon>Lachnospirales</taxon>
        <taxon>Lachnospiraceae</taxon>
        <taxon>Marvinbryantia</taxon>
    </lineage>
</organism>
<keyword evidence="1" id="KW-0812">Transmembrane</keyword>
<feature type="transmembrane region" description="Helical" evidence="1">
    <location>
        <begin position="142"/>
        <end position="166"/>
    </location>
</feature>
<protein>
    <recommendedName>
        <fullName evidence="4">ABC-2 type transporter</fullName>
    </recommendedName>
</protein>
<evidence type="ECO:0000313" key="2">
    <source>
        <dbReference type="EMBL" id="EET61192.1"/>
    </source>
</evidence>
<dbReference type="STRING" id="168384.SAMN05660368_01150"/>
<dbReference type="AlphaFoldDB" id="C6LDY8"/>
<keyword evidence="1" id="KW-1133">Transmembrane helix</keyword>
<dbReference type="Proteomes" id="UP000005561">
    <property type="component" value="Unassembled WGS sequence"/>
</dbReference>
<evidence type="ECO:0000256" key="1">
    <source>
        <dbReference type="SAM" id="Phobius"/>
    </source>
</evidence>
<dbReference type="eggNOG" id="COG1277">
    <property type="taxonomic scope" value="Bacteria"/>
</dbReference>
<feature type="transmembrane region" description="Helical" evidence="1">
    <location>
        <begin position="18"/>
        <end position="38"/>
    </location>
</feature>
<gene>
    <name evidence="2" type="ORF">BRYFOR_06837</name>
</gene>
<keyword evidence="3" id="KW-1185">Reference proteome</keyword>
<feature type="transmembrane region" description="Helical" evidence="1">
    <location>
        <begin position="229"/>
        <end position="250"/>
    </location>
</feature>
<dbReference type="GO" id="GO:0016020">
    <property type="term" value="C:membrane"/>
    <property type="evidence" value="ECO:0007669"/>
    <property type="project" value="UniProtKB-SubCell"/>
</dbReference>
<proteinExistence type="predicted"/>
<keyword evidence="1" id="KW-0472">Membrane</keyword>
<comment type="caution">
    <text evidence="2">The sequence shown here is derived from an EMBL/GenBank/DDBJ whole genome shotgun (WGS) entry which is preliminary data.</text>
</comment>
<evidence type="ECO:0008006" key="4">
    <source>
        <dbReference type="Google" id="ProtNLM"/>
    </source>
</evidence>
<dbReference type="RefSeq" id="WP_006861630.1">
    <property type="nucleotide sequence ID" value="NZ_ACCL02000007.1"/>
</dbReference>
<name>C6LDY8_9FIRM</name>
<feature type="transmembrane region" description="Helical" evidence="1">
    <location>
        <begin position="58"/>
        <end position="77"/>
    </location>
</feature>